<dbReference type="SUPFAM" id="SSF53067">
    <property type="entry name" value="Actin-like ATPase domain"/>
    <property type="match status" value="1"/>
</dbReference>
<name>A0A940IDL0_9FIRM</name>
<dbReference type="Pfam" id="PF00480">
    <property type="entry name" value="ROK"/>
    <property type="match status" value="1"/>
</dbReference>
<organism evidence="2 3">
    <name type="scientific">Candidatus Stercoripulliclostridium pullicola</name>
    <dbReference type="NCBI Taxonomy" id="2840953"/>
    <lineage>
        <taxon>Bacteria</taxon>
        <taxon>Bacillati</taxon>
        <taxon>Bacillota</taxon>
        <taxon>Clostridia</taxon>
        <taxon>Eubacteriales</taxon>
        <taxon>Candidatus Stercoripulliclostridium</taxon>
    </lineage>
</organism>
<dbReference type="Gene3D" id="3.30.420.40">
    <property type="match status" value="2"/>
</dbReference>
<dbReference type="Proteomes" id="UP000727857">
    <property type="component" value="Unassembled WGS sequence"/>
</dbReference>
<dbReference type="InterPro" id="IPR043129">
    <property type="entry name" value="ATPase_NBD"/>
</dbReference>
<dbReference type="AlphaFoldDB" id="A0A940IDL0"/>
<evidence type="ECO:0000256" key="1">
    <source>
        <dbReference type="ARBA" id="ARBA00006479"/>
    </source>
</evidence>
<dbReference type="InterPro" id="IPR000600">
    <property type="entry name" value="ROK"/>
</dbReference>
<accession>A0A940IDL0</accession>
<sequence length="449" mass="49295">MEGGMKTLNEKYYPMYLYAKEFCEGAERAGARPVIIALERGEGEVEHYATVLYNEGHERENFRYAERIVKFMLWAYGGYKFYIWGADEALVEELRECYSDKGARKFDVDFMEQVYLTRTEFARVENAEDLPAAGIRAERSSPVASGKRIGFDAGGSDRKVTACIDGKVVYEKETIWYPKLQSDPEYHRMGIEDSIDNALAALGGEVEAIGVSTAGIVVDGEIRVASLFRKVPQEIYREKVFPIYKNLAKKYGCPVKVANDGDVAALAGAFGLGKGKVLGIAMGTSLAGGFVDGDMRIRGYLNELAFAPVDADPEAQADEWSGDIGVGGNYHSQDAVIRLAPEAGIELTPDASPAEKLKEVQKLAEAGDERAIAIFTRLGDYAAYTLMWFKNFYDFDTAIVLGRVASGKGGDVLIARARTLLAELGSDIAVELPDEMSRRLGQSYTATQL</sequence>
<gene>
    <name evidence="2" type="ORF">IAB16_06005</name>
</gene>
<comment type="similarity">
    <text evidence="1">Belongs to the ROK (NagC/XylR) family.</text>
</comment>
<evidence type="ECO:0000313" key="3">
    <source>
        <dbReference type="Proteomes" id="UP000727857"/>
    </source>
</evidence>
<evidence type="ECO:0000313" key="2">
    <source>
        <dbReference type="EMBL" id="MBO8424555.1"/>
    </source>
</evidence>
<reference evidence="2" key="2">
    <citation type="journal article" date="2021" name="PeerJ">
        <title>Extensive microbial diversity within the chicken gut microbiome revealed by metagenomics and culture.</title>
        <authorList>
            <person name="Gilroy R."/>
            <person name="Ravi A."/>
            <person name="Getino M."/>
            <person name="Pursley I."/>
            <person name="Horton D.L."/>
            <person name="Alikhan N.F."/>
            <person name="Baker D."/>
            <person name="Gharbi K."/>
            <person name="Hall N."/>
            <person name="Watson M."/>
            <person name="Adriaenssens E.M."/>
            <person name="Foster-Nyarko E."/>
            <person name="Jarju S."/>
            <person name="Secka A."/>
            <person name="Antonio M."/>
            <person name="Oren A."/>
            <person name="Chaudhuri R.R."/>
            <person name="La Ragione R."/>
            <person name="Hildebrand F."/>
            <person name="Pallen M.J."/>
        </authorList>
    </citation>
    <scope>NUCLEOTIDE SEQUENCE</scope>
    <source>
        <strain evidence="2">517</strain>
    </source>
</reference>
<reference evidence="2" key="1">
    <citation type="submission" date="2020-10" db="EMBL/GenBank/DDBJ databases">
        <authorList>
            <person name="Gilroy R."/>
        </authorList>
    </citation>
    <scope>NUCLEOTIDE SEQUENCE</scope>
    <source>
        <strain evidence="2">517</strain>
    </source>
</reference>
<protein>
    <submittedName>
        <fullName evidence="2">ROK family protein</fullName>
    </submittedName>
</protein>
<comment type="caution">
    <text evidence="2">The sequence shown here is derived from an EMBL/GenBank/DDBJ whole genome shotgun (WGS) entry which is preliminary data.</text>
</comment>
<dbReference type="EMBL" id="JADINF010000152">
    <property type="protein sequence ID" value="MBO8424555.1"/>
    <property type="molecule type" value="Genomic_DNA"/>
</dbReference>
<dbReference type="PANTHER" id="PTHR18964">
    <property type="entry name" value="ROK (REPRESSOR, ORF, KINASE) FAMILY"/>
    <property type="match status" value="1"/>
</dbReference>
<proteinExistence type="inferred from homology"/>
<dbReference type="PANTHER" id="PTHR18964:SF149">
    <property type="entry name" value="BIFUNCTIONAL UDP-N-ACETYLGLUCOSAMINE 2-EPIMERASE_N-ACETYLMANNOSAMINE KINASE"/>
    <property type="match status" value="1"/>
</dbReference>